<accession>A0AAD4KQH5</accession>
<evidence type="ECO:0000256" key="2">
    <source>
        <dbReference type="SAM" id="Phobius"/>
    </source>
</evidence>
<evidence type="ECO:0000313" key="3">
    <source>
        <dbReference type="EMBL" id="KAH8698255.1"/>
    </source>
</evidence>
<keyword evidence="2" id="KW-1133">Transmembrane helix</keyword>
<keyword evidence="2" id="KW-0472">Membrane</keyword>
<sequence>MSLRRVHTTTTPRLTPKGNNLLVPPLVDSPLPSPVLPSIVPSHGKRPPGSGKRKVIRLLFWGLATLSFVKIFLLLDFGVILNFTHQWLADNQAYRPSDLLPDIPSPIKLKNSKGRQKWTISIPTDMKLPLSPPQISDLCSRCITISGQLSSGKSHPFDHSPIGDNQIPICETSLTFAMQSEDAGLGKTLMDLWMSYGLARKQGRSFFIDDTDWAYGKFSSFFKPPPRPACRLPPPSQRVPCPLQARHLIVSSANSNWIFGENFKEHFQSSRSTAAEQQKAIFDMARNGYEALFHLTGDDAKFLEQRVRELNRDIRYKGGLEIGLHVRRGDLHPLETQYRDSYIPLDKYVNRAEALFETHLSQAAGDKALQQSMQSYSRIILASDDPDIYTTSELKGAEKAQSYISLASKSVLDSVRETEDHSFGENIGWEGGFFKDLFWSVGISNSYSPKDSPLPSNKESSDLRMDNGLEALLEKVRFQPSKEILGLRELIGRAYLLDLAVLGQSDRVICGIGSTSCRLLAVMMGWERAVIEKAWQNVDGIWDWTYRITT</sequence>
<comment type="caution">
    <text evidence="3">The sequence shown here is derived from an EMBL/GenBank/DDBJ whole genome shotgun (WGS) entry which is preliminary data.</text>
</comment>
<feature type="region of interest" description="Disordered" evidence="1">
    <location>
        <begin position="1"/>
        <end position="20"/>
    </location>
</feature>
<organism evidence="3 4">
    <name type="scientific">Talaromyces proteolyticus</name>
    <dbReference type="NCBI Taxonomy" id="1131652"/>
    <lineage>
        <taxon>Eukaryota</taxon>
        <taxon>Fungi</taxon>
        <taxon>Dikarya</taxon>
        <taxon>Ascomycota</taxon>
        <taxon>Pezizomycotina</taxon>
        <taxon>Eurotiomycetes</taxon>
        <taxon>Eurotiomycetidae</taxon>
        <taxon>Eurotiales</taxon>
        <taxon>Trichocomaceae</taxon>
        <taxon>Talaromyces</taxon>
        <taxon>Talaromyces sect. Bacilispori</taxon>
    </lineage>
</organism>
<evidence type="ECO:0000313" key="4">
    <source>
        <dbReference type="Proteomes" id="UP001201262"/>
    </source>
</evidence>
<dbReference type="GO" id="GO:0046921">
    <property type="term" value="F:alpha-(1-&gt;6)-fucosyltransferase activity"/>
    <property type="evidence" value="ECO:0007669"/>
    <property type="project" value="TreeGrafter"/>
</dbReference>
<dbReference type="PANTHER" id="PTHR13132">
    <property type="entry name" value="ALPHA- 1,6 -FUCOSYLTRANSFERASE"/>
    <property type="match status" value="1"/>
</dbReference>
<reference evidence="3" key="1">
    <citation type="submission" date="2021-12" db="EMBL/GenBank/DDBJ databases">
        <title>Convergent genome expansion in fungi linked to evolution of root-endophyte symbiosis.</title>
        <authorList>
            <consortium name="DOE Joint Genome Institute"/>
            <person name="Ke Y.-H."/>
            <person name="Bonito G."/>
            <person name="Liao H.-L."/>
            <person name="Looney B."/>
            <person name="Rojas-Flechas A."/>
            <person name="Nash J."/>
            <person name="Hameed K."/>
            <person name="Schadt C."/>
            <person name="Martin F."/>
            <person name="Crous P.W."/>
            <person name="Miettinen O."/>
            <person name="Magnuson J.K."/>
            <person name="Labbe J."/>
            <person name="Jacobson D."/>
            <person name="Doktycz M.J."/>
            <person name="Veneault-Fourrey C."/>
            <person name="Kuo A."/>
            <person name="Mondo S."/>
            <person name="Calhoun S."/>
            <person name="Riley R."/>
            <person name="Ohm R."/>
            <person name="LaButti K."/>
            <person name="Andreopoulos B."/>
            <person name="Pangilinan J."/>
            <person name="Nolan M."/>
            <person name="Tritt A."/>
            <person name="Clum A."/>
            <person name="Lipzen A."/>
            <person name="Daum C."/>
            <person name="Barry K."/>
            <person name="Grigoriev I.V."/>
            <person name="Vilgalys R."/>
        </authorList>
    </citation>
    <scope>NUCLEOTIDE SEQUENCE</scope>
    <source>
        <strain evidence="3">PMI_201</strain>
    </source>
</reference>
<dbReference type="PANTHER" id="PTHR13132:SF29">
    <property type="entry name" value="ALPHA-(1,6)-FUCOSYLTRANSFERASE"/>
    <property type="match status" value="1"/>
</dbReference>
<evidence type="ECO:0000256" key="1">
    <source>
        <dbReference type="SAM" id="MobiDB-lite"/>
    </source>
</evidence>
<dbReference type="RefSeq" id="XP_046072719.1">
    <property type="nucleotide sequence ID" value="XM_046211104.1"/>
</dbReference>
<dbReference type="GeneID" id="70241391"/>
<dbReference type="GO" id="GO:0006487">
    <property type="term" value="P:protein N-linked glycosylation"/>
    <property type="evidence" value="ECO:0007669"/>
    <property type="project" value="TreeGrafter"/>
</dbReference>
<keyword evidence="4" id="KW-1185">Reference proteome</keyword>
<protein>
    <submittedName>
        <fullName evidence="3">Uncharacterized protein</fullName>
    </submittedName>
</protein>
<proteinExistence type="predicted"/>
<feature type="transmembrane region" description="Helical" evidence="2">
    <location>
        <begin position="55"/>
        <end position="75"/>
    </location>
</feature>
<dbReference type="AlphaFoldDB" id="A0AAD4KQH5"/>
<keyword evidence="2" id="KW-0812">Transmembrane</keyword>
<gene>
    <name evidence="3" type="ORF">BGW36DRAFT_294444</name>
</gene>
<dbReference type="Proteomes" id="UP001201262">
    <property type="component" value="Unassembled WGS sequence"/>
</dbReference>
<name>A0AAD4KQH5_9EURO</name>
<dbReference type="EMBL" id="JAJTJA010000005">
    <property type="protein sequence ID" value="KAH8698255.1"/>
    <property type="molecule type" value="Genomic_DNA"/>
</dbReference>